<proteinExistence type="predicted"/>
<accession>A0A512B9U3</accession>
<dbReference type="Proteomes" id="UP000321513">
    <property type="component" value="Unassembled WGS sequence"/>
</dbReference>
<protein>
    <submittedName>
        <fullName evidence="1">Uncharacterized protein</fullName>
    </submittedName>
</protein>
<organism evidence="1 2">
    <name type="scientific">Segetibacter aerophilus</name>
    <dbReference type="NCBI Taxonomy" id="670293"/>
    <lineage>
        <taxon>Bacteria</taxon>
        <taxon>Pseudomonadati</taxon>
        <taxon>Bacteroidota</taxon>
        <taxon>Chitinophagia</taxon>
        <taxon>Chitinophagales</taxon>
        <taxon>Chitinophagaceae</taxon>
        <taxon>Segetibacter</taxon>
    </lineage>
</organism>
<name>A0A512B9U3_9BACT</name>
<evidence type="ECO:0000313" key="2">
    <source>
        <dbReference type="Proteomes" id="UP000321513"/>
    </source>
</evidence>
<gene>
    <name evidence="1" type="ORF">SAE01_12260</name>
</gene>
<dbReference type="AlphaFoldDB" id="A0A512B9U3"/>
<keyword evidence="2" id="KW-1185">Reference proteome</keyword>
<sequence>MTQENIISHSKALIIKISIITGWTIPDDLDVKRILFDQFAKKIFETYASLNVQEVEYAIRNNGTQIKDWGKSINLSLIDEALQPYLIKRSEIRKLEESSDQPKCLAAPIEPVNYPELFETVRNIFLKTGLVGLIPTPLYDFLDSTKELELTMEEKTAIRVHVEKRLVHEAEQEGLKAVKELRQLKKDDHRGYELRVRNECKKQAVANYFIKQNNIDNF</sequence>
<dbReference type="EMBL" id="BJYT01000004">
    <property type="protein sequence ID" value="GEO08730.1"/>
    <property type="molecule type" value="Genomic_DNA"/>
</dbReference>
<evidence type="ECO:0000313" key="1">
    <source>
        <dbReference type="EMBL" id="GEO08730.1"/>
    </source>
</evidence>
<reference evidence="1 2" key="1">
    <citation type="submission" date="2019-07" db="EMBL/GenBank/DDBJ databases">
        <title>Whole genome shotgun sequence of Segetibacter aerophilus NBRC 106135.</title>
        <authorList>
            <person name="Hosoyama A."/>
            <person name="Uohara A."/>
            <person name="Ohji S."/>
            <person name="Ichikawa N."/>
        </authorList>
    </citation>
    <scope>NUCLEOTIDE SEQUENCE [LARGE SCALE GENOMIC DNA]</scope>
    <source>
        <strain evidence="1 2">NBRC 106135</strain>
    </source>
</reference>
<comment type="caution">
    <text evidence="1">The sequence shown here is derived from an EMBL/GenBank/DDBJ whole genome shotgun (WGS) entry which is preliminary data.</text>
</comment>